<sequence length="239" mass="26337">MSADDLAQRLAEVKERARAQDRAAARADRTTTTATTTGSSRSSGITGGSGSGGAGGVHHVYVFLSDQTLATGQGVVRVEGYEPMLATQMRELLGHDKVIVKPVIDLRHNVSVDQYEIPQRIRERVRLMYPVSPFPWSNAETTLRTDLDHIQPYDNNGPPGQTSLANLGPLPRTPHRAKTFGGWRYQRLPDGAIQWVTRNGTVYRVDHNGTHRISTPQTNQAPAPDPAPGADTRRRHRHQ</sequence>
<name>A0ABV6QMF9_9ACTN</name>
<dbReference type="Proteomes" id="UP001589890">
    <property type="component" value="Unassembled WGS sequence"/>
</dbReference>
<feature type="compositionally biased region" description="Basic and acidic residues" evidence="1">
    <location>
        <begin position="11"/>
        <end position="29"/>
    </location>
</feature>
<evidence type="ECO:0008006" key="4">
    <source>
        <dbReference type="Google" id="ProtNLM"/>
    </source>
</evidence>
<accession>A0ABV6QMF9</accession>
<feature type="region of interest" description="Disordered" evidence="1">
    <location>
        <begin position="208"/>
        <end position="239"/>
    </location>
</feature>
<organism evidence="2 3">
    <name type="scientific">Kribbella deserti</name>
    <dbReference type="NCBI Taxonomy" id="1926257"/>
    <lineage>
        <taxon>Bacteria</taxon>
        <taxon>Bacillati</taxon>
        <taxon>Actinomycetota</taxon>
        <taxon>Actinomycetes</taxon>
        <taxon>Propionibacteriales</taxon>
        <taxon>Kribbellaceae</taxon>
        <taxon>Kribbella</taxon>
    </lineage>
</organism>
<protein>
    <recommendedName>
        <fullName evidence="4">HNH endonuclease</fullName>
    </recommendedName>
</protein>
<feature type="region of interest" description="Disordered" evidence="1">
    <location>
        <begin position="1"/>
        <end position="51"/>
    </location>
</feature>
<evidence type="ECO:0000313" key="3">
    <source>
        <dbReference type="Proteomes" id="UP001589890"/>
    </source>
</evidence>
<evidence type="ECO:0000256" key="1">
    <source>
        <dbReference type="SAM" id="MobiDB-lite"/>
    </source>
</evidence>
<dbReference type="RefSeq" id="WP_380047323.1">
    <property type="nucleotide sequence ID" value="NZ_JBHLTC010000018.1"/>
</dbReference>
<dbReference type="EMBL" id="JBHLTC010000018">
    <property type="protein sequence ID" value="MFC0625176.1"/>
    <property type="molecule type" value="Genomic_DNA"/>
</dbReference>
<feature type="compositionally biased region" description="Polar residues" evidence="1">
    <location>
        <begin position="211"/>
        <end position="220"/>
    </location>
</feature>
<comment type="caution">
    <text evidence="2">The sequence shown here is derived from an EMBL/GenBank/DDBJ whole genome shotgun (WGS) entry which is preliminary data.</text>
</comment>
<proteinExistence type="predicted"/>
<keyword evidence="3" id="KW-1185">Reference proteome</keyword>
<gene>
    <name evidence="2" type="ORF">ACFFGN_13945</name>
</gene>
<evidence type="ECO:0000313" key="2">
    <source>
        <dbReference type="EMBL" id="MFC0625176.1"/>
    </source>
</evidence>
<reference evidence="2 3" key="1">
    <citation type="submission" date="2024-09" db="EMBL/GenBank/DDBJ databases">
        <authorList>
            <person name="Sun Q."/>
            <person name="Mori K."/>
        </authorList>
    </citation>
    <scope>NUCLEOTIDE SEQUENCE [LARGE SCALE GENOMIC DNA]</scope>
    <source>
        <strain evidence="2 3">CGMCC 1.15906</strain>
    </source>
</reference>
<feature type="compositionally biased region" description="Low complexity" evidence="1">
    <location>
        <begin position="30"/>
        <end position="44"/>
    </location>
</feature>